<sequence>MDLLFLALTALCFATVAGLAHGCAALARRRG</sequence>
<dbReference type="Proteomes" id="UP000295129">
    <property type="component" value="Unassembled WGS sequence"/>
</dbReference>
<gene>
    <name evidence="1" type="ORF">C7389_11831</name>
</gene>
<evidence type="ECO:0000313" key="2">
    <source>
        <dbReference type="Proteomes" id="UP000295129"/>
    </source>
</evidence>
<keyword evidence="2" id="KW-1185">Reference proteome</keyword>
<dbReference type="AlphaFoldDB" id="A0A4V3BLU6"/>
<accession>A0A4V3BLU6</accession>
<reference evidence="1 2" key="1">
    <citation type="submission" date="2019-03" db="EMBL/GenBank/DDBJ databases">
        <title>Genomic Encyclopedia of Type Strains, Phase IV (KMG-IV): sequencing the most valuable type-strain genomes for metagenomic binning, comparative biology and taxonomic classification.</title>
        <authorList>
            <person name="Goeker M."/>
        </authorList>
    </citation>
    <scope>NUCLEOTIDE SEQUENCE [LARGE SCALE GENOMIC DNA]</scope>
    <source>
        <strain evidence="1 2">DSM 12121</strain>
    </source>
</reference>
<comment type="caution">
    <text evidence="1">The sequence shown here is derived from an EMBL/GenBank/DDBJ whole genome shotgun (WGS) entry which is preliminary data.</text>
</comment>
<protein>
    <submittedName>
        <fullName evidence="1">Uncharacterized protein</fullName>
    </submittedName>
</protein>
<dbReference type="EMBL" id="SNVV01000018">
    <property type="protein sequence ID" value="TDN47722.1"/>
    <property type="molecule type" value="Genomic_DNA"/>
</dbReference>
<name>A0A4V3BLU6_9RHOO</name>
<evidence type="ECO:0000313" key="1">
    <source>
        <dbReference type="EMBL" id="TDN47722.1"/>
    </source>
</evidence>
<organism evidence="1 2">
    <name type="scientific">Azoarcus indigens</name>
    <dbReference type="NCBI Taxonomy" id="29545"/>
    <lineage>
        <taxon>Bacteria</taxon>
        <taxon>Pseudomonadati</taxon>
        <taxon>Pseudomonadota</taxon>
        <taxon>Betaproteobacteria</taxon>
        <taxon>Rhodocyclales</taxon>
        <taxon>Zoogloeaceae</taxon>
        <taxon>Azoarcus</taxon>
    </lineage>
</organism>
<proteinExistence type="predicted"/>